<protein>
    <submittedName>
        <fullName evidence="1">DUF4838 domain-containing protein</fullName>
    </submittedName>
</protein>
<dbReference type="Proteomes" id="UP000823862">
    <property type="component" value="Unassembled WGS sequence"/>
</dbReference>
<comment type="caution">
    <text evidence="1">The sequence shown here is derived from an EMBL/GenBank/DDBJ whole genome shotgun (WGS) entry which is preliminary data.</text>
</comment>
<gene>
    <name evidence="1" type="ORF">H9950_11855</name>
</gene>
<dbReference type="AlphaFoldDB" id="A0A9D2HX03"/>
<dbReference type="PANTHER" id="PTHR47406:SF2">
    <property type="entry name" value="ALPHA GLUCURONIDASE N-TERMINAL DOMAIN-CONTAINING PROTEIN"/>
    <property type="match status" value="1"/>
</dbReference>
<accession>A0A9D2HX03</accession>
<evidence type="ECO:0000313" key="2">
    <source>
        <dbReference type="Proteomes" id="UP000823862"/>
    </source>
</evidence>
<organism evidence="1 2">
    <name type="scientific">Candidatus Bacteroides avicola</name>
    <dbReference type="NCBI Taxonomy" id="2838468"/>
    <lineage>
        <taxon>Bacteria</taxon>
        <taxon>Pseudomonadati</taxon>
        <taxon>Bacteroidota</taxon>
        <taxon>Bacteroidia</taxon>
        <taxon>Bacteroidales</taxon>
        <taxon>Bacteroidaceae</taxon>
        <taxon>Bacteroides</taxon>
    </lineage>
</organism>
<dbReference type="EMBL" id="DWZI01000060">
    <property type="protein sequence ID" value="HJA86859.1"/>
    <property type="molecule type" value="Genomic_DNA"/>
</dbReference>
<proteinExistence type="predicted"/>
<sequence length="690" mass="77999">MLLASCSRTKTQAGSLYAYDSYCVVSDGTDGGERWAEYLYNHLNRRTGRTGIIRQGEPAGKNSLHIVVGTDPDAAHAYAIDRHNNRLTLTSRDNEAMLWLLYQFMAAAAHDDNRISAPDLPPAMLNMNEAQAGDFAFEYRGLYTPSNADNELMPITASHNPDYDWELWGHNLHKLFGGEVPQDAQAQVKGKHLADQFCFSSERLYRTIEQFILDEFSEKEGTRFMLMPQDNDIVCTCLACTRAGNTPKTATPAVTRLLERLAQRFPQHLFFTSSYLTTLNAPASPLPANAGVMISAMDIPLKADFRKSPQARRFKKLLEQWKKVTARIYVWDYMRNFDDYLTPYPCLGLMKDRMRHLRSLGVKGIFLNGSGNDYASMDDVQTYVLSCLLVNPDCSTDSCAAHYLQHFYPVTGEILTEHYLDWEAEVRRGKATLPFYGGIGDAVEAWLDEEKFTDFIGELDRKSKKAKDEERTRLNRLLTALQFTRLELMRRPQGKYDTRQAADYLELLEGHEAFDDMQHYREANGRLDIYIDGWRTLMAENATPADRLSQVQLAAGSKLDRRYTDLNLLTDGKYALPTDYHTGWLINSAKQLVLEVPAGNLQSGDLLEFSLLSAPRWRILLPAHIEIGQKGEQPAGSVTPPAAETAAPFTKYKVKCKVGKLKPELPVQIRITQSGTHKRATLAMDEIDVF</sequence>
<reference evidence="1" key="1">
    <citation type="journal article" date="2021" name="PeerJ">
        <title>Extensive microbial diversity within the chicken gut microbiome revealed by metagenomics and culture.</title>
        <authorList>
            <person name="Gilroy R."/>
            <person name="Ravi A."/>
            <person name="Getino M."/>
            <person name="Pursley I."/>
            <person name="Horton D.L."/>
            <person name="Alikhan N.F."/>
            <person name="Baker D."/>
            <person name="Gharbi K."/>
            <person name="Hall N."/>
            <person name="Watson M."/>
            <person name="Adriaenssens E.M."/>
            <person name="Foster-Nyarko E."/>
            <person name="Jarju S."/>
            <person name="Secka A."/>
            <person name="Antonio M."/>
            <person name="Oren A."/>
            <person name="Chaudhuri R.R."/>
            <person name="La Ragione R."/>
            <person name="Hildebrand F."/>
            <person name="Pallen M.J."/>
        </authorList>
    </citation>
    <scope>NUCLEOTIDE SEQUENCE</scope>
    <source>
        <strain evidence="1">ChiHjej12B11-9795</strain>
    </source>
</reference>
<evidence type="ECO:0000313" key="1">
    <source>
        <dbReference type="EMBL" id="HJA86859.1"/>
    </source>
</evidence>
<name>A0A9D2HX03_9BACE</name>
<dbReference type="PANTHER" id="PTHR47406">
    <property type="entry name" value="COAGULATION FACTOR 5/8 TYPE, C-TERMINAL"/>
    <property type="match status" value="1"/>
</dbReference>
<dbReference type="InterPro" id="IPR032287">
    <property type="entry name" value="DUF4838"/>
</dbReference>
<dbReference type="Pfam" id="PF16126">
    <property type="entry name" value="DUF4838"/>
    <property type="match status" value="1"/>
</dbReference>
<reference evidence="1" key="2">
    <citation type="submission" date="2021-04" db="EMBL/GenBank/DDBJ databases">
        <authorList>
            <person name="Gilroy R."/>
        </authorList>
    </citation>
    <scope>NUCLEOTIDE SEQUENCE</scope>
    <source>
        <strain evidence="1">ChiHjej12B11-9795</strain>
    </source>
</reference>